<organism evidence="1">
    <name type="scientific">Cyanobacterium aponinum AL20115</name>
    <dbReference type="NCBI Taxonomy" id="3090662"/>
    <lineage>
        <taxon>Bacteria</taxon>
        <taxon>Bacillati</taxon>
        <taxon>Cyanobacteriota</taxon>
        <taxon>Cyanophyceae</taxon>
        <taxon>Oscillatoriophycideae</taxon>
        <taxon>Chroococcales</taxon>
        <taxon>Geminocystaceae</taxon>
        <taxon>Cyanobacterium</taxon>
    </lineage>
</organism>
<accession>A0AAF0Z7F2</accession>
<dbReference type="EMBL" id="CP138348">
    <property type="protein sequence ID" value="WPF87616.1"/>
    <property type="molecule type" value="Genomic_DNA"/>
</dbReference>
<proteinExistence type="predicted"/>
<dbReference type="RefSeq" id="WP_099436858.1">
    <property type="nucleotide sequence ID" value="NZ_CP138348.1"/>
</dbReference>
<reference evidence="1" key="1">
    <citation type="submission" date="2023-11" db="EMBL/GenBank/DDBJ databases">
        <title>Genome sequence of Cyanobacterium aponinum BCRC AL20115.</title>
        <authorList>
            <person name="Chang H.-Y."/>
            <person name="Lin K.-M."/>
            <person name="Hsueh H.-T."/>
            <person name="Chu H.-A."/>
            <person name="Kuo C.-H."/>
        </authorList>
    </citation>
    <scope>NUCLEOTIDE SEQUENCE</scope>
    <source>
        <strain evidence="1">AL20115</strain>
    </source>
</reference>
<dbReference type="InterPro" id="IPR018741">
    <property type="entry name" value="DUF2288"/>
</dbReference>
<sequence>MSDFKAQLKEQLAEVDWKDLIPHAQRDALIIVHPQLDLIEVGYAIALDDTFLVQNWISEQLIKKPSSEELSNWNEEPEIKFKTLIVQPFVIASVIPSI</sequence>
<dbReference type="Pfam" id="PF10052">
    <property type="entry name" value="DUF2288"/>
    <property type="match status" value="1"/>
</dbReference>
<dbReference type="AlphaFoldDB" id="A0AAF0Z7F2"/>
<gene>
    <name evidence="1" type="ORF">SAY89_12465</name>
</gene>
<evidence type="ECO:0000313" key="1">
    <source>
        <dbReference type="EMBL" id="WPF87616.1"/>
    </source>
</evidence>
<protein>
    <submittedName>
        <fullName evidence="1">DUF2288 domain-containing protein</fullName>
    </submittedName>
</protein>
<name>A0AAF0Z7F2_9CHRO</name>